<dbReference type="EMBL" id="NXFY01000003">
    <property type="protein sequence ID" value="PHO18803.1"/>
    <property type="molecule type" value="Genomic_DNA"/>
</dbReference>
<dbReference type="InterPro" id="IPR000343">
    <property type="entry name" value="4pyrrol_synth_GluRdtase"/>
</dbReference>
<comment type="catalytic activity">
    <reaction evidence="7 8 13">
        <text>(S)-4-amino-5-oxopentanoate + tRNA(Glu) + NADP(+) = L-glutamyl-tRNA(Glu) + NADPH + H(+)</text>
        <dbReference type="Rhea" id="RHEA:12344"/>
        <dbReference type="Rhea" id="RHEA-COMP:9663"/>
        <dbReference type="Rhea" id="RHEA-COMP:9680"/>
        <dbReference type="ChEBI" id="CHEBI:15378"/>
        <dbReference type="ChEBI" id="CHEBI:57501"/>
        <dbReference type="ChEBI" id="CHEBI:57783"/>
        <dbReference type="ChEBI" id="CHEBI:58349"/>
        <dbReference type="ChEBI" id="CHEBI:78442"/>
        <dbReference type="ChEBI" id="CHEBI:78520"/>
        <dbReference type="EC" id="1.2.1.70"/>
    </reaction>
</comment>
<dbReference type="CDD" id="cd05213">
    <property type="entry name" value="NAD_bind_Glutamyl_tRNA_reduct"/>
    <property type="match status" value="1"/>
</dbReference>
<feature type="domain" description="Tetrapyrrole biosynthesis glutamyl-tRNA reductase dimerisation" evidence="14">
    <location>
        <begin position="318"/>
        <end position="413"/>
    </location>
</feature>
<comment type="miscellaneous">
    <text evidence="8">During catalysis, the active site Cys acts as a nucleophile attacking the alpha-carbonyl group of tRNA-bound glutamate with the formation of a thioester intermediate between enzyme and glutamate, and the concomitant release of tRNA(Glu). The thioester intermediate is finally reduced by direct hydride transfer from NADPH, to form the product GSA.</text>
</comment>
<evidence type="ECO:0000313" key="17">
    <source>
        <dbReference type="EMBL" id="AXX91450.1"/>
    </source>
</evidence>
<dbReference type="SUPFAM" id="SSF69742">
    <property type="entry name" value="Glutamyl tRNA-reductase catalytic, N-terminal domain"/>
    <property type="match status" value="1"/>
</dbReference>
<feature type="domain" description="Glutamyl-tRNA reductase N-terminal" evidence="16">
    <location>
        <begin position="6"/>
        <end position="157"/>
    </location>
</feature>
<evidence type="ECO:0000256" key="4">
    <source>
        <dbReference type="ARBA" id="ARBA00022857"/>
    </source>
</evidence>
<dbReference type="PANTHER" id="PTHR43013:SF1">
    <property type="entry name" value="GLUTAMYL-TRNA REDUCTASE"/>
    <property type="match status" value="1"/>
</dbReference>
<dbReference type="InterPro" id="IPR015895">
    <property type="entry name" value="4pyrrol_synth_GluRdtase_N"/>
</dbReference>
<dbReference type="SUPFAM" id="SSF51735">
    <property type="entry name" value="NAD(P)-binding Rossmann-fold domains"/>
    <property type="match status" value="1"/>
</dbReference>
<dbReference type="Gene3D" id="3.40.50.720">
    <property type="entry name" value="NAD(P)-binding Rossmann-like Domain"/>
    <property type="match status" value="1"/>
</dbReference>
<feature type="binding site" evidence="8 10">
    <location>
        <position position="121"/>
    </location>
    <ligand>
        <name>substrate</name>
    </ligand>
</feature>
<dbReference type="AlphaFoldDB" id="A0A2G1DJV7"/>
<dbReference type="Proteomes" id="UP000221222">
    <property type="component" value="Unassembled WGS sequence"/>
</dbReference>
<dbReference type="GO" id="GO:0008883">
    <property type="term" value="F:glutamyl-tRNA reductase activity"/>
    <property type="evidence" value="ECO:0007669"/>
    <property type="project" value="UniProtKB-UniRule"/>
</dbReference>
<dbReference type="InterPro" id="IPR036291">
    <property type="entry name" value="NAD(P)-bd_dom_sf"/>
</dbReference>
<dbReference type="Pfam" id="PF05201">
    <property type="entry name" value="GlutR_N"/>
    <property type="match status" value="1"/>
</dbReference>
<evidence type="ECO:0000256" key="12">
    <source>
        <dbReference type="PIRSR" id="PIRSR000445-4"/>
    </source>
</evidence>
<dbReference type="SUPFAM" id="SSF69075">
    <property type="entry name" value="Glutamyl tRNA-reductase dimerization domain"/>
    <property type="match status" value="1"/>
</dbReference>
<reference evidence="18 19" key="1">
    <citation type="submission" date="2017-09" db="EMBL/GenBank/DDBJ databases">
        <title>Arcobacter canalis sp. nov., a new species isolated from a water canal contaminated with urban sewage.</title>
        <authorList>
            <person name="Perez-Cataluna A."/>
            <person name="Salas-Masso N."/>
            <person name="Figueras M.J."/>
        </authorList>
    </citation>
    <scope>NUCLEOTIDE SEQUENCE [LARGE SCALE GENOMIC DNA]</scope>
    <source>
        <strain evidence="18 19">F98-3</strain>
    </source>
</reference>
<dbReference type="InterPro" id="IPR006151">
    <property type="entry name" value="Shikm_DH/Glu-tRNA_Rdtase"/>
</dbReference>
<evidence type="ECO:0000259" key="15">
    <source>
        <dbReference type="Pfam" id="PF01488"/>
    </source>
</evidence>
<dbReference type="InterPro" id="IPR018214">
    <property type="entry name" value="GluRdtase_CS"/>
</dbReference>
<dbReference type="GO" id="GO:0019353">
    <property type="term" value="P:protoporphyrinogen IX biosynthetic process from glutamate"/>
    <property type="evidence" value="ECO:0007669"/>
    <property type="project" value="TreeGrafter"/>
</dbReference>
<comment type="domain">
    <text evidence="8">Possesses an unusual extended V-shaped dimeric structure with each monomer consisting of three distinct domains arranged along a curved 'spinal' alpha-helix. The N-terminal catalytic domain specifically recognizes the glutamate moiety of the substrate. The second domain is the NADPH-binding domain, and the third C-terminal domain is responsible for dimerization.</text>
</comment>
<evidence type="ECO:0000256" key="8">
    <source>
        <dbReference type="HAMAP-Rule" id="MF_00087"/>
    </source>
</evidence>
<dbReference type="Pfam" id="PF01488">
    <property type="entry name" value="Shikimate_DH"/>
    <property type="match status" value="1"/>
</dbReference>
<evidence type="ECO:0000259" key="14">
    <source>
        <dbReference type="Pfam" id="PF00745"/>
    </source>
</evidence>
<keyword evidence="4 8" id="KW-0521">NADP</keyword>
<evidence type="ECO:0000259" key="16">
    <source>
        <dbReference type="Pfam" id="PF05201"/>
    </source>
</evidence>
<proteinExistence type="inferred from homology"/>
<protein>
    <recommendedName>
        <fullName evidence="3 8">Glutamyl-tRNA reductase</fullName>
        <shortName evidence="8">GluTR</shortName>
        <ecNumber evidence="3 8">1.2.1.70</ecNumber>
    </recommendedName>
</protein>
<evidence type="ECO:0000313" key="20">
    <source>
        <dbReference type="Proteomes" id="UP000262712"/>
    </source>
</evidence>
<evidence type="ECO:0000256" key="2">
    <source>
        <dbReference type="ARBA" id="ARBA00005916"/>
    </source>
</evidence>
<keyword evidence="19" id="KW-1185">Reference proteome</keyword>
<dbReference type="KEGG" id="amol:AMOL_0434"/>
<comment type="pathway">
    <text evidence="1 8 13">Porphyrin-containing compound metabolism; protoporphyrin-IX biosynthesis; 5-aminolevulinate from L-glutamyl-tRNA(Glu): step 1/2.</text>
</comment>
<feature type="active site" description="Nucleophile" evidence="8 9">
    <location>
        <position position="51"/>
    </location>
</feature>
<dbReference type="PANTHER" id="PTHR43013">
    <property type="entry name" value="GLUTAMYL-TRNA REDUCTASE"/>
    <property type="match status" value="1"/>
</dbReference>
<dbReference type="PIRSF" id="PIRSF000445">
    <property type="entry name" value="4pyrrol_synth_GluRdtase"/>
    <property type="match status" value="1"/>
</dbReference>
<evidence type="ECO:0000256" key="3">
    <source>
        <dbReference type="ARBA" id="ARBA00012970"/>
    </source>
</evidence>
<dbReference type="UniPathway" id="UPA00251">
    <property type="reaction ID" value="UER00316"/>
</dbReference>
<evidence type="ECO:0000256" key="5">
    <source>
        <dbReference type="ARBA" id="ARBA00023002"/>
    </source>
</evidence>
<evidence type="ECO:0000313" key="18">
    <source>
        <dbReference type="EMBL" id="PHO18803.1"/>
    </source>
</evidence>
<comment type="function">
    <text evidence="8">Catalyzes the NADPH-dependent reduction of glutamyl-tRNA(Glu) to glutamate 1-semialdehyde (GSA).</text>
</comment>
<dbReference type="RefSeq" id="WP_099341562.1">
    <property type="nucleotide sequence ID" value="NZ_CP032098.1"/>
</dbReference>
<dbReference type="InterPro" id="IPR036343">
    <property type="entry name" value="GluRdtase_N_sf"/>
</dbReference>
<dbReference type="Gene3D" id="3.30.460.30">
    <property type="entry name" value="Glutamyl-tRNA reductase, N-terminal domain"/>
    <property type="match status" value="1"/>
</dbReference>
<evidence type="ECO:0000256" key="10">
    <source>
        <dbReference type="PIRSR" id="PIRSR000445-2"/>
    </source>
</evidence>
<evidence type="ECO:0000256" key="7">
    <source>
        <dbReference type="ARBA" id="ARBA00047464"/>
    </source>
</evidence>
<feature type="binding site" evidence="8 10">
    <location>
        <begin position="50"/>
        <end position="53"/>
    </location>
    <ligand>
        <name>substrate</name>
    </ligand>
</feature>
<dbReference type="HAMAP" id="MF_00087">
    <property type="entry name" value="Glu_tRNA_reductase"/>
    <property type="match status" value="1"/>
</dbReference>
<dbReference type="EMBL" id="CP032098">
    <property type="protein sequence ID" value="AXX91450.1"/>
    <property type="molecule type" value="Genomic_DNA"/>
</dbReference>
<evidence type="ECO:0000256" key="11">
    <source>
        <dbReference type="PIRSR" id="PIRSR000445-3"/>
    </source>
</evidence>
<comment type="subunit">
    <text evidence="8">Homodimer.</text>
</comment>
<evidence type="ECO:0000256" key="1">
    <source>
        <dbReference type="ARBA" id="ARBA00005059"/>
    </source>
</evidence>
<accession>A0A2G1DJV7</accession>
<dbReference type="NCBIfam" id="TIGR01035">
    <property type="entry name" value="hemA"/>
    <property type="match status" value="1"/>
</dbReference>
<comment type="similarity">
    <text evidence="2 8 13">Belongs to the glutamyl-tRNA reductase family.</text>
</comment>
<feature type="domain" description="Quinate/shikimate 5-dehydrogenase/glutamyl-tRNA reductase" evidence="15">
    <location>
        <begin position="174"/>
        <end position="299"/>
    </location>
</feature>
<gene>
    <name evidence="8 17" type="primary">hemA</name>
    <name evidence="17" type="ORF">AMOL_0434</name>
    <name evidence="18" type="ORF">CPU12_02800</name>
</gene>
<name>A0A2G1DJV7_9BACT</name>
<reference evidence="17 20" key="2">
    <citation type="submission" date="2018-08" db="EMBL/GenBank/DDBJ databases">
        <title>Complete genome of the Arcobacter molluscorum type strain LMG 25693.</title>
        <authorList>
            <person name="Miller W.G."/>
            <person name="Yee E."/>
            <person name="Bono J.L."/>
        </authorList>
    </citation>
    <scope>NUCLEOTIDE SEQUENCE [LARGE SCALE GENOMIC DNA]</scope>
    <source>
        <strain evidence="17 20">CECT 7696</strain>
    </source>
</reference>
<dbReference type="PROSITE" id="PS00747">
    <property type="entry name" value="GLUTR"/>
    <property type="match status" value="1"/>
</dbReference>
<dbReference type="Pfam" id="PF00745">
    <property type="entry name" value="GlutR_dimer"/>
    <property type="match status" value="1"/>
</dbReference>
<organism evidence="18 19">
    <name type="scientific">Malaciobacter molluscorum LMG 25693</name>
    <dbReference type="NCBI Taxonomy" id="870501"/>
    <lineage>
        <taxon>Bacteria</taxon>
        <taxon>Pseudomonadati</taxon>
        <taxon>Campylobacterota</taxon>
        <taxon>Epsilonproteobacteria</taxon>
        <taxon>Campylobacterales</taxon>
        <taxon>Arcobacteraceae</taxon>
        <taxon>Malaciobacter</taxon>
    </lineage>
</organism>
<feature type="binding site" evidence="8 10">
    <location>
        <begin position="115"/>
        <end position="117"/>
    </location>
    <ligand>
        <name>substrate</name>
    </ligand>
</feature>
<feature type="site" description="Important for activity" evidence="8 12">
    <location>
        <position position="100"/>
    </location>
</feature>
<feature type="binding site" evidence="8 11">
    <location>
        <begin position="190"/>
        <end position="195"/>
    </location>
    <ligand>
        <name>NADP(+)</name>
        <dbReference type="ChEBI" id="CHEBI:58349"/>
    </ligand>
</feature>
<keyword evidence="6 8" id="KW-0627">Porphyrin biosynthesis</keyword>
<dbReference type="Proteomes" id="UP000262712">
    <property type="component" value="Chromosome"/>
</dbReference>
<evidence type="ECO:0000256" key="13">
    <source>
        <dbReference type="RuleBase" id="RU000584"/>
    </source>
</evidence>
<dbReference type="InterPro" id="IPR036453">
    <property type="entry name" value="GluRdtase_dimer_dom_sf"/>
</dbReference>
<keyword evidence="5 8" id="KW-0560">Oxidoreductase</keyword>
<feature type="binding site" evidence="8 10">
    <location>
        <position position="110"/>
    </location>
    <ligand>
        <name>substrate</name>
    </ligand>
</feature>
<evidence type="ECO:0000256" key="9">
    <source>
        <dbReference type="PIRSR" id="PIRSR000445-1"/>
    </source>
</evidence>
<dbReference type="GO" id="GO:0050661">
    <property type="term" value="F:NADP binding"/>
    <property type="evidence" value="ECO:0007669"/>
    <property type="project" value="InterPro"/>
</dbReference>
<dbReference type="FunFam" id="3.30.460.30:FF:000001">
    <property type="entry name" value="Glutamyl-tRNA reductase"/>
    <property type="match status" value="1"/>
</dbReference>
<evidence type="ECO:0000313" key="19">
    <source>
        <dbReference type="Proteomes" id="UP000221222"/>
    </source>
</evidence>
<dbReference type="InterPro" id="IPR015896">
    <property type="entry name" value="4pyrrol_synth_GluRdtase_dimer"/>
</dbReference>
<sequence length="435" mass="49089">MSYLVISFSHKNTDIQMREKLAFPNEEDKDRFLKYLTSEKAIKEAIILSTCNRVEIIIYTVSVSYATEIILERLASYSGIEFDDLMQRADVYDNDGAIHHLFSVASALDSLVIGETQIVGQLKDSFRFSLGKGYCHQSLPRALHYAFKCAAAVRTATTLGTGSVSVASTAVLKAKEEVGNKEGIKALVIGAGEMSELTVKHLISKGFKVVLTSRDIKKATILAQTFEENVQVENYANLKRLLNEIPVMITATSAPYPIITQNMVEECNFDRYWFDIAVPRDIDDIESDNLNIFTVDDLQFIVNANMALKAKQAKTAFGIVGKMSAEFFDWLKTLEVEPVLKHLYLRGEEVIDKKVNNAIKKGFINREDEENIRKLCQTVLKEYLHQPSRKIKHLSKNMECDIVLGAVQSMFELKSDSNMLNKYRCDHALNINERG</sequence>
<evidence type="ECO:0000256" key="6">
    <source>
        <dbReference type="ARBA" id="ARBA00023244"/>
    </source>
</evidence>
<dbReference type="EC" id="1.2.1.70" evidence="3 8"/>